<evidence type="ECO:0000313" key="1">
    <source>
        <dbReference type="EMBL" id="KAF5477955.1"/>
    </source>
</evidence>
<protein>
    <submittedName>
        <fullName evidence="1">Uncharacterized protein</fullName>
    </submittedName>
</protein>
<reference evidence="1" key="1">
    <citation type="submission" date="2015-10" db="EMBL/GenBank/DDBJ databases">
        <authorList>
            <person name="Martinez-Garcia P.J."/>
            <person name="Crepeau M.W."/>
            <person name="Puiu D."/>
            <person name="Gonzalez-Ibeas D."/>
            <person name="Whalen J."/>
            <person name="Stevens K."/>
            <person name="Paul R."/>
            <person name="Butterfield T."/>
            <person name="Britton M."/>
            <person name="Reagan R."/>
            <person name="Chakraborty S."/>
            <person name="Walawage S.L."/>
            <person name="Vasquez-Gross H.A."/>
            <person name="Cardeno C."/>
            <person name="Famula R."/>
            <person name="Pratt K."/>
            <person name="Kuruganti S."/>
            <person name="Aradhya M.K."/>
            <person name="Leslie C.A."/>
            <person name="Dandekar A.M."/>
            <person name="Salzberg S.L."/>
            <person name="Wegrzyn J.L."/>
            <person name="Langley C.H."/>
            <person name="Neale D.B."/>
        </authorList>
    </citation>
    <scope>NUCLEOTIDE SEQUENCE</scope>
    <source>
        <tissue evidence="1">Leaves</tissue>
    </source>
</reference>
<dbReference type="EMBL" id="LIHL02000002">
    <property type="protein sequence ID" value="KAF5477955.1"/>
    <property type="molecule type" value="Genomic_DNA"/>
</dbReference>
<organism evidence="1 2">
    <name type="scientific">Juglans regia</name>
    <name type="common">English walnut</name>
    <dbReference type="NCBI Taxonomy" id="51240"/>
    <lineage>
        <taxon>Eukaryota</taxon>
        <taxon>Viridiplantae</taxon>
        <taxon>Streptophyta</taxon>
        <taxon>Embryophyta</taxon>
        <taxon>Tracheophyta</taxon>
        <taxon>Spermatophyta</taxon>
        <taxon>Magnoliopsida</taxon>
        <taxon>eudicotyledons</taxon>
        <taxon>Gunneridae</taxon>
        <taxon>Pentapetalae</taxon>
        <taxon>rosids</taxon>
        <taxon>fabids</taxon>
        <taxon>Fagales</taxon>
        <taxon>Juglandaceae</taxon>
        <taxon>Juglans</taxon>
    </lineage>
</organism>
<dbReference type="Proteomes" id="UP000619265">
    <property type="component" value="Unassembled WGS sequence"/>
</dbReference>
<reference evidence="1" key="2">
    <citation type="submission" date="2020-03" db="EMBL/GenBank/DDBJ databases">
        <title>Walnut 2.0.</title>
        <authorList>
            <person name="Marrano A."/>
            <person name="Britton M."/>
            <person name="Zimin A.V."/>
            <person name="Zaini P.A."/>
            <person name="Workman R."/>
            <person name="Puiu D."/>
            <person name="Bianco L."/>
            <person name="Allen B.J."/>
            <person name="Troggio M."/>
            <person name="Leslie C.A."/>
            <person name="Timp W."/>
            <person name="Dendekar A."/>
            <person name="Salzberg S.L."/>
            <person name="Neale D.B."/>
        </authorList>
    </citation>
    <scope>NUCLEOTIDE SEQUENCE</scope>
    <source>
        <tissue evidence="1">Leaves</tissue>
    </source>
</reference>
<name>A0A834D5T7_JUGRE</name>
<dbReference type="Gramene" id="Jr02_14820_p1">
    <property type="protein sequence ID" value="cds.Jr02_14820_p1"/>
    <property type="gene ID" value="Jr02_14820"/>
</dbReference>
<proteinExistence type="predicted"/>
<comment type="caution">
    <text evidence="1">The sequence shown here is derived from an EMBL/GenBank/DDBJ whole genome shotgun (WGS) entry which is preliminary data.</text>
</comment>
<dbReference type="AlphaFoldDB" id="A0A834D5T7"/>
<sequence>MILNKSSTPITPRTGQFLAISAKGLIVMMAHVMRKRTRGGVIKGVSSGRLVQGHLEACKLKEYALVNNSRSSLLDSAHFVQPSLVEDYFTSDGKLVIGANTEVPLKGIEDIVHSGSTGVPIL</sequence>
<gene>
    <name evidence="1" type="ORF">F2P56_004558</name>
</gene>
<accession>A0A834D5T7</accession>
<evidence type="ECO:0000313" key="2">
    <source>
        <dbReference type="Proteomes" id="UP000619265"/>
    </source>
</evidence>